<keyword evidence="9" id="KW-1185">Reference proteome</keyword>
<gene>
    <name evidence="8" type="ORF">SAMN05192573_12925</name>
</gene>
<protein>
    <submittedName>
        <fullName evidence="8">RNA polymerase sigma-70 factor, ECF subfamily</fullName>
    </submittedName>
</protein>
<keyword evidence="3" id="KW-0731">Sigma factor</keyword>
<dbReference type="InterPro" id="IPR013249">
    <property type="entry name" value="RNA_pol_sigma70_r4_t2"/>
</dbReference>
<dbReference type="Proteomes" id="UP000199705">
    <property type="component" value="Unassembled WGS sequence"/>
</dbReference>
<dbReference type="InterPro" id="IPR039425">
    <property type="entry name" value="RNA_pol_sigma-70-like"/>
</dbReference>
<evidence type="ECO:0000256" key="1">
    <source>
        <dbReference type="ARBA" id="ARBA00010641"/>
    </source>
</evidence>
<dbReference type="GO" id="GO:0006352">
    <property type="term" value="P:DNA-templated transcription initiation"/>
    <property type="evidence" value="ECO:0007669"/>
    <property type="project" value="InterPro"/>
</dbReference>
<proteinExistence type="inferred from homology"/>
<keyword evidence="4" id="KW-0238">DNA-binding</keyword>
<dbReference type="PANTHER" id="PTHR43133:SF8">
    <property type="entry name" value="RNA POLYMERASE SIGMA FACTOR HI_1459-RELATED"/>
    <property type="match status" value="1"/>
</dbReference>
<accession>A0A1G8MVV5</accession>
<dbReference type="SUPFAM" id="SSF88659">
    <property type="entry name" value="Sigma3 and sigma4 domains of RNA polymerase sigma factors"/>
    <property type="match status" value="1"/>
</dbReference>
<dbReference type="RefSeq" id="WP_091176109.1">
    <property type="nucleotide sequence ID" value="NZ_CP071878.2"/>
</dbReference>
<evidence type="ECO:0000256" key="3">
    <source>
        <dbReference type="ARBA" id="ARBA00023082"/>
    </source>
</evidence>
<keyword evidence="2" id="KW-0805">Transcription regulation</keyword>
<dbReference type="InterPro" id="IPR007627">
    <property type="entry name" value="RNA_pol_sigma70_r2"/>
</dbReference>
<evidence type="ECO:0000259" key="6">
    <source>
        <dbReference type="Pfam" id="PF04542"/>
    </source>
</evidence>
<dbReference type="Pfam" id="PF08281">
    <property type="entry name" value="Sigma70_r4_2"/>
    <property type="match status" value="1"/>
</dbReference>
<evidence type="ECO:0000256" key="4">
    <source>
        <dbReference type="ARBA" id="ARBA00023125"/>
    </source>
</evidence>
<dbReference type="SUPFAM" id="SSF88946">
    <property type="entry name" value="Sigma2 domain of RNA polymerase sigma factors"/>
    <property type="match status" value="1"/>
</dbReference>
<sequence>MLTETNVLNPHKWVTAYADYLYMYAIVRINDEDTAKDLVQETFLAALEKVDRFEGKSTERTWLTAILKNKIIDVYRKKSSGLAIASANKAAQEQDDFFEEDNGHWKAEYAPQPIAAMDDQDPLLKKELNSILQKCLQKLPALWNAVFTMKHIDDAATENICTELHVSQANFWVIIHRAKVNLRACLQKNWN</sequence>
<keyword evidence="5" id="KW-0804">Transcription</keyword>
<evidence type="ECO:0000313" key="8">
    <source>
        <dbReference type="EMBL" id="SDI71935.1"/>
    </source>
</evidence>
<name>A0A1G8MVV5_9SPHI</name>
<dbReference type="InterPro" id="IPR036388">
    <property type="entry name" value="WH-like_DNA-bd_sf"/>
</dbReference>
<dbReference type="Gene3D" id="1.10.1740.10">
    <property type="match status" value="1"/>
</dbReference>
<comment type="similarity">
    <text evidence="1">Belongs to the sigma-70 factor family. ECF subfamily.</text>
</comment>
<dbReference type="NCBIfam" id="TIGR02937">
    <property type="entry name" value="sigma70-ECF"/>
    <property type="match status" value="1"/>
</dbReference>
<dbReference type="GO" id="GO:0003677">
    <property type="term" value="F:DNA binding"/>
    <property type="evidence" value="ECO:0007669"/>
    <property type="project" value="UniProtKB-KW"/>
</dbReference>
<evidence type="ECO:0000259" key="7">
    <source>
        <dbReference type="Pfam" id="PF08281"/>
    </source>
</evidence>
<dbReference type="InterPro" id="IPR014284">
    <property type="entry name" value="RNA_pol_sigma-70_dom"/>
</dbReference>
<feature type="domain" description="RNA polymerase sigma-70 region 2" evidence="6">
    <location>
        <begin position="14"/>
        <end position="79"/>
    </location>
</feature>
<dbReference type="GO" id="GO:0016987">
    <property type="term" value="F:sigma factor activity"/>
    <property type="evidence" value="ECO:0007669"/>
    <property type="project" value="UniProtKB-KW"/>
</dbReference>
<feature type="domain" description="RNA polymerase sigma factor 70 region 4 type 2" evidence="7">
    <location>
        <begin position="131"/>
        <end position="181"/>
    </location>
</feature>
<evidence type="ECO:0000313" key="9">
    <source>
        <dbReference type="Proteomes" id="UP000199705"/>
    </source>
</evidence>
<dbReference type="Pfam" id="PF04542">
    <property type="entry name" value="Sigma70_r2"/>
    <property type="match status" value="1"/>
</dbReference>
<dbReference type="Gene3D" id="1.10.10.10">
    <property type="entry name" value="Winged helix-like DNA-binding domain superfamily/Winged helix DNA-binding domain"/>
    <property type="match status" value="1"/>
</dbReference>
<dbReference type="EMBL" id="FNCG01000029">
    <property type="protein sequence ID" value="SDI71935.1"/>
    <property type="molecule type" value="Genomic_DNA"/>
</dbReference>
<dbReference type="PANTHER" id="PTHR43133">
    <property type="entry name" value="RNA POLYMERASE ECF-TYPE SIGMA FACTO"/>
    <property type="match status" value="1"/>
</dbReference>
<dbReference type="InterPro" id="IPR013325">
    <property type="entry name" value="RNA_pol_sigma_r2"/>
</dbReference>
<dbReference type="AlphaFoldDB" id="A0A1G8MVV5"/>
<reference evidence="9" key="1">
    <citation type="submission" date="2016-10" db="EMBL/GenBank/DDBJ databases">
        <authorList>
            <person name="Varghese N."/>
            <person name="Submissions S."/>
        </authorList>
    </citation>
    <scope>NUCLEOTIDE SEQUENCE [LARGE SCALE GENOMIC DNA]</scope>
    <source>
        <strain evidence="9">Gh-67</strain>
    </source>
</reference>
<dbReference type="InterPro" id="IPR013324">
    <property type="entry name" value="RNA_pol_sigma_r3/r4-like"/>
</dbReference>
<evidence type="ECO:0000256" key="2">
    <source>
        <dbReference type="ARBA" id="ARBA00023015"/>
    </source>
</evidence>
<dbReference type="STRING" id="551996.SAMN05192573_12925"/>
<evidence type="ECO:0000256" key="5">
    <source>
        <dbReference type="ARBA" id="ARBA00023163"/>
    </source>
</evidence>
<organism evidence="8 9">
    <name type="scientific">Mucilaginibacter gossypii</name>
    <dbReference type="NCBI Taxonomy" id="551996"/>
    <lineage>
        <taxon>Bacteria</taxon>
        <taxon>Pseudomonadati</taxon>
        <taxon>Bacteroidota</taxon>
        <taxon>Sphingobacteriia</taxon>
        <taxon>Sphingobacteriales</taxon>
        <taxon>Sphingobacteriaceae</taxon>
        <taxon>Mucilaginibacter</taxon>
    </lineage>
</organism>